<keyword evidence="5" id="KW-0997">Cell inner membrane</keyword>
<evidence type="ECO:0000313" key="11">
    <source>
        <dbReference type="EMBL" id="QDX31557.1"/>
    </source>
</evidence>
<dbReference type="SMART" id="SM00382">
    <property type="entry name" value="AAA"/>
    <property type="match status" value="2"/>
</dbReference>
<evidence type="ECO:0000256" key="9">
    <source>
        <dbReference type="ARBA" id="ARBA00023136"/>
    </source>
</evidence>
<dbReference type="PROSITE" id="PS50893">
    <property type="entry name" value="ABC_TRANSPORTER_2"/>
    <property type="match status" value="2"/>
</dbReference>
<dbReference type="GO" id="GO:0005524">
    <property type="term" value="F:ATP binding"/>
    <property type="evidence" value="ECO:0007669"/>
    <property type="project" value="UniProtKB-KW"/>
</dbReference>
<keyword evidence="9" id="KW-0472">Membrane</keyword>
<dbReference type="Proteomes" id="UP000320591">
    <property type="component" value="Chromosome"/>
</dbReference>
<dbReference type="STRING" id="568768.GCA_000406125_00345"/>
<accession>A0A5B8IJA2</accession>
<dbReference type="InterPro" id="IPR003439">
    <property type="entry name" value="ABC_transporter-like_ATP-bd"/>
</dbReference>
<dbReference type="PROSITE" id="PS00211">
    <property type="entry name" value="ABC_TRANSPORTER_1"/>
    <property type="match status" value="2"/>
</dbReference>
<evidence type="ECO:0000256" key="6">
    <source>
        <dbReference type="ARBA" id="ARBA00022741"/>
    </source>
</evidence>
<proteinExistence type="inferred from homology"/>
<dbReference type="OrthoDB" id="9784450at2"/>
<dbReference type="EMBL" id="CP042220">
    <property type="protein sequence ID" value="QDX31557.1"/>
    <property type="molecule type" value="Genomic_DNA"/>
</dbReference>
<evidence type="ECO:0000256" key="1">
    <source>
        <dbReference type="ARBA" id="ARBA00004417"/>
    </source>
</evidence>
<keyword evidence="8" id="KW-1278">Translocase</keyword>
<dbReference type="Gene3D" id="3.40.50.300">
    <property type="entry name" value="P-loop containing nucleotide triphosphate hydrolases"/>
    <property type="match status" value="2"/>
</dbReference>
<comment type="subcellular location">
    <subcellularLocation>
        <location evidence="1">Cell inner membrane</location>
        <topology evidence="1">Peripheral membrane protein</topology>
    </subcellularLocation>
</comment>
<evidence type="ECO:0000313" key="12">
    <source>
        <dbReference type="Proteomes" id="UP000320591"/>
    </source>
</evidence>
<dbReference type="InterPro" id="IPR050388">
    <property type="entry name" value="ABC_Ni/Peptide_Import"/>
</dbReference>
<feature type="domain" description="ABC transporter" evidence="10">
    <location>
        <begin position="5"/>
        <end position="255"/>
    </location>
</feature>
<evidence type="ECO:0000256" key="3">
    <source>
        <dbReference type="ARBA" id="ARBA00022448"/>
    </source>
</evidence>
<evidence type="ECO:0000256" key="7">
    <source>
        <dbReference type="ARBA" id="ARBA00022840"/>
    </source>
</evidence>
<dbReference type="GO" id="GO:0016887">
    <property type="term" value="F:ATP hydrolysis activity"/>
    <property type="evidence" value="ECO:0007669"/>
    <property type="project" value="InterPro"/>
</dbReference>
<name>A0A5B8IJA2_9GAMM</name>
<dbReference type="NCBIfam" id="NF007739">
    <property type="entry name" value="PRK10419.1"/>
    <property type="match status" value="2"/>
</dbReference>
<reference evidence="11 12" key="1">
    <citation type="journal article" date="2019" name="Environ. Microbiol.">
        <title>The phytopathogenic nature of Dickeya aquatica 174/2 and the dynamic early evolution of Dickeya pathogenicity.</title>
        <authorList>
            <person name="Duprey A."/>
            <person name="Taib N."/>
            <person name="Leonard S."/>
            <person name="Garin T."/>
            <person name="Flandrois J.P."/>
            <person name="Nasser W."/>
            <person name="Brochier-Armanet C."/>
            <person name="Reverchon S."/>
        </authorList>
    </citation>
    <scope>NUCLEOTIDE SEQUENCE [LARGE SCALE GENOMIC DNA]</scope>
    <source>
        <strain evidence="11 12">NCPPB 569</strain>
    </source>
</reference>
<dbReference type="PANTHER" id="PTHR43297">
    <property type="entry name" value="OLIGOPEPTIDE TRANSPORT ATP-BINDING PROTEIN APPD"/>
    <property type="match status" value="1"/>
</dbReference>
<sequence>MSELLRVEQLCVTAGGRALVQDINFTLNKGEVLGLIGESGAGKSTIGQAILGHCRHGMRIESGHIWFQCGDNSSDLATLSERQLRRVRGARIAYVAQSASASFNPAQRIGEQVIEAAVRHGVLSRRQAIARAIELFTQLSLPEPQTFFQRYPHQVSGGQLQRAMMAMAMCAGPDLIIFDEPTTALDVTTQLGVLNAIDEIIRLTGVAALYISHDLAVVVQLSHRIMVLRHGRQVEIGDTASLLANPTETYTRELLQARGEPKAPQPATDDLLLDVRHLGARYQQQPVLQDVSLQLARGRTLAVIGESGSGKSTLGRTLCGLLEPAGGEIRLNGDALPPKLAQRTRAQLRSIQMIHQHPDTALNPRLPVGVQIERSMVCLTELDAAARRLRVSDLLHQVGLPAEMAQRYPTALSGGQKQRVCIARALAAQPSLIICDEPTSALDPLVARDVLALLRQIQQETGVAYLFITHDLHVVREVADTVAVLRHGHIVRQGPVMQALSPPLDDYTQQLLLAVPEMRCDWLRDVMANQSAVLP</sequence>
<dbReference type="Pfam" id="PF00005">
    <property type="entry name" value="ABC_tran"/>
    <property type="match status" value="2"/>
</dbReference>
<evidence type="ECO:0000256" key="2">
    <source>
        <dbReference type="ARBA" id="ARBA00005417"/>
    </source>
</evidence>
<dbReference type="PANTHER" id="PTHR43297:SF14">
    <property type="entry name" value="ATPASE AAA-TYPE CORE DOMAIN-CONTAINING PROTEIN"/>
    <property type="match status" value="1"/>
</dbReference>
<dbReference type="CDD" id="cd03257">
    <property type="entry name" value="ABC_NikE_OppD_transporters"/>
    <property type="match status" value="2"/>
</dbReference>
<dbReference type="KEGG" id="dic:Dpoa569_0003605"/>
<evidence type="ECO:0000256" key="8">
    <source>
        <dbReference type="ARBA" id="ARBA00022967"/>
    </source>
</evidence>
<gene>
    <name evidence="11" type="ORF">Dpoa569_0003605</name>
</gene>
<evidence type="ECO:0000256" key="4">
    <source>
        <dbReference type="ARBA" id="ARBA00022475"/>
    </source>
</evidence>
<dbReference type="InterPro" id="IPR003593">
    <property type="entry name" value="AAA+_ATPase"/>
</dbReference>
<dbReference type="RefSeq" id="WP_042868105.1">
    <property type="nucleotide sequence ID" value="NZ_CM001975.1"/>
</dbReference>
<dbReference type="InterPro" id="IPR027417">
    <property type="entry name" value="P-loop_NTPase"/>
</dbReference>
<dbReference type="GO" id="GO:0005886">
    <property type="term" value="C:plasma membrane"/>
    <property type="evidence" value="ECO:0007669"/>
    <property type="project" value="UniProtKB-SubCell"/>
</dbReference>
<protein>
    <submittedName>
        <fullName evidence="11">ABC transporter ATP-binding protein</fullName>
    </submittedName>
</protein>
<keyword evidence="6" id="KW-0547">Nucleotide-binding</keyword>
<comment type="similarity">
    <text evidence="2">Belongs to the ABC transporter superfamily.</text>
</comment>
<keyword evidence="7 11" id="KW-0067">ATP-binding</keyword>
<evidence type="ECO:0000259" key="10">
    <source>
        <dbReference type="PROSITE" id="PS50893"/>
    </source>
</evidence>
<evidence type="ECO:0000256" key="5">
    <source>
        <dbReference type="ARBA" id="ARBA00022519"/>
    </source>
</evidence>
<organism evidence="11 12">
    <name type="scientific">Dickeya poaceiphila</name>
    <dbReference type="NCBI Taxonomy" id="568768"/>
    <lineage>
        <taxon>Bacteria</taxon>
        <taxon>Pseudomonadati</taxon>
        <taxon>Pseudomonadota</taxon>
        <taxon>Gammaproteobacteria</taxon>
        <taxon>Enterobacterales</taxon>
        <taxon>Pectobacteriaceae</taxon>
        <taxon>Dickeya</taxon>
    </lineage>
</organism>
<dbReference type="AlphaFoldDB" id="A0A5B8IJA2"/>
<dbReference type="SUPFAM" id="SSF52540">
    <property type="entry name" value="P-loop containing nucleoside triphosphate hydrolases"/>
    <property type="match status" value="2"/>
</dbReference>
<feature type="domain" description="ABC transporter" evidence="10">
    <location>
        <begin position="273"/>
        <end position="512"/>
    </location>
</feature>
<keyword evidence="4" id="KW-1003">Cell membrane</keyword>
<dbReference type="InterPro" id="IPR017871">
    <property type="entry name" value="ABC_transporter-like_CS"/>
</dbReference>
<keyword evidence="12" id="KW-1185">Reference proteome</keyword>
<dbReference type="FunFam" id="3.40.50.300:FF:002585">
    <property type="entry name" value="Glutathione import ATP-binding protein GsiA"/>
    <property type="match status" value="1"/>
</dbReference>
<keyword evidence="3" id="KW-0813">Transport</keyword>